<reference evidence="2" key="1">
    <citation type="journal article" date="2021" name="Nat. Commun.">
        <title>Genetic determinants of endophytism in the Arabidopsis root mycobiome.</title>
        <authorList>
            <person name="Mesny F."/>
            <person name="Miyauchi S."/>
            <person name="Thiergart T."/>
            <person name="Pickel B."/>
            <person name="Atanasova L."/>
            <person name="Karlsson M."/>
            <person name="Huettel B."/>
            <person name="Barry K.W."/>
            <person name="Haridas S."/>
            <person name="Chen C."/>
            <person name="Bauer D."/>
            <person name="Andreopoulos W."/>
            <person name="Pangilinan J."/>
            <person name="LaButti K."/>
            <person name="Riley R."/>
            <person name="Lipzen A."/>
            <person name="Clum A."/>
            <person name="Drula E."/>
            <person name="Henrissat B."/>
            <person name="Kohler A."/>
            <person name="Grigoriev I.V."/>
            <person name="Martin F.M."/>
            <person name="Hacquard S."/>
        </authorList>
    </citation>
    <scope>NUCLEOTIDE SEQUENCE</scope>
    <source>
        <strain evidence="2">MPI-CAGE-AT-0016</strain>
    </source>
</reference>
<dbReference type="EMBL" id="JAGPXD010000005">
    <property type="protein sequence ID" value="KAH7354357.1"/>
    <property type="molecule type" value="Genomic_DNA"/>
</dbReference>
<keyword evidence="3" id="KW-1185">Reference proteome</keyword>
<feature type="region of interest" description="Disordered" evidence="1">
    <location>
        <begin position="159"/>
        <end position="183"/>
    </location>
</feature>
<feature type="compositionally biased region" description="Polar residues" evidence="1">
    <location>
        <begin position="174"/>
        <end position="183"/>
    </location>
</feature>
<evidence type="ECO:0000256" key="1">
    <source>
        <dbReference type="SAM" id="MobiDB-lite"/>
    </source>
</evidence>
<dbReference type="Proteomes" id="UP000813385">
    <property type="component" value="Unassembled WGS sequence"/>
</dbReference>
<accession>A0A8K0T707</accession>
<feature type="compositionally biased region" description="Polar residues" evidence="1">
    <location>
        <begin position="209"/>
        <end position="218"/>
    </location>
</feature>
<feature type="region of interest" description="Disordered" evidence="1">
    <location>
        <begin position="17"/>
        <end position="64"/>
    </location>
</feature>
<dbReference type="OrthoDB" id="10680239at2759"/>
<feature type="region of interest" description="Disordered" evidence="1">
    <location>
        <begin position="208"/>
        <end position="228"/>
    </location>
</feature>
<sequence length="243" mass="25670">MSSMLSDEEKLRFARMLADEFRPSGSKNRGGRRLAPAPRPPPPPIAPRPVQQRAGISHPTGNHTIAPARAYATQPSRMADPAHRVQAAEDFLNNTSRPAAAPIRTTPAVQPAPVRVAPVQPAPVRAAVQPGPVLPTPSHQAPIPRSAIQSVHQQATQAFSASRQAVDEKPARSANLTGGPTQQGDDILQQLIRAVPALSGAFNIGTKGITDNGQTGSDFDSDSEMGDDPVSLLERVGILFPVI</sequence>
<name>A0A8K0T707_9PEZI</name>
<organism evidence="2 3">
    <name type="scientific">Plectosphaerella cucumerina</name>
    <dbReference type="NCBI Taxonomy" id="40658"/>
    <lineage>
        <taxon>Eukaryota</taxon>
        <taxon>Fungi</taxon>
        <taxon>Dikarya</taxon>
        <taxon>Ascomycota</taxon>
        <taxon>Pezizomycotina</taxon>
        <taxon>Sordariomycetes</taxon>
        <taxon>Hypocreomycetidae</taxon>
        <taxon>Glomerellales</taxon>
        <taxon>Plectosphaerellaceae</taxon>
        <taxon>Plectosphaerella</taxon>
    </lineage>
</organism>
<protein>
    <submittedName>
        <fullName evidence="2">Uncharacterized protein</fullName>
    </submittedName>
</protein>
<gene>
    <name evidence="2" type="ORF">B0T11DRAFT_127149</name>
</gene>
<evidence type="ECO:0000313" key="3">
    <source>
        <dbReference type="Proteomes" id="UP000813385"/>
    </source>
</evidence>
<comment type="caution">
    <text evidence="2">The sequence shown here is derived from an EMBL/GenBank/DDBJ whole genome shotgun (WGS) entry which is preliminary data.</text>
</comment>
<feature type="compositionally biased region" description="Pro residues" evidence="1">
    <location>
        <begin position="37"/>
        <end position="47"/>
    </location>
</feature>
<evidence type="ECO:0000313" key="2">
    <source>
        <dbReference type="EMBL" id="KAH7354357.1"/>
    </source>
</evidence>
<dbReference type="AlphaFoldDB" id="A0A8K0T707"/>
<proteinExistence type="predicted"/>